<dbReference type="FunCoup" id="A0A395JLG0">
    <property type="interactions" value="390"/>
</dbReference>
<reference evidence="7 8" key="1">
    <citation type="submission" date="2018-06" db="EMBL/GenBank/DDBJ databases">
        <title>Genomic Encyclopedia of Type Strains, Phase IV (KMG-IV): sequencing the most valuable type-strain genomes for metagenomic binning, comparative biology and taxonomic classification.</title>
        <authorList>
            <person name="Goeker M."/>
        </authorList>
    </citation>
    <scope>NUCLEOTIDE SEQUENCE [LARGE SCALE GENOMIC DNA]</scope>
    <source>
        <strain evidence="7 8">DSM 24032</strain>
    </source>
</reference>
<dbReference type="Proteomes" id="UP000253083">
    <property type="component" value="Unassembled WGS sequence"/>
</dbReference>
<comment type="similarity">
    <text evidence="1">Belongs to the aldo/keto reductase family.</text>
</comment>
<dbReference type="AlphaFoldDB" id="A0A395JLG0"/>
<feature type="domain" description="NADP-dependent oxidoreductase" evidence="6">
    <location>
        <begin position="9"/>
        <end position="296"/>
    </location>
</feature>
<dbReference type="InterPro" id="IPR018170">
    <property type="entry name" value="Aldo/ket_reductase_CS"/>
</dbReference>
<dbReference type="InterPro" id="IPR023210">
    <property type="entry name" value="NADP_OxRdtase_dom"/>
</dbReference>
<dbReference type="Pfam" id="PF00248">
    <property type="entry name" value="Aldo_ket_red"/>
    <property type="match status" value="1"/>
</dbReference>
<dbReference type="PROSITE" id="PS00798">
    <property type="entry name" value="ALDOKETO_REDUCTASE_1"/>
    <property type="match status" value="1"/>
</dbReference>
<evidence type="ECO:0000313" key="7">
    <source>
        <dbReference type="EMBL" id="RBP48577.1"/>
    </source>
</evidence>
<proteinExistence type="inferred from homology"/>
<feature type="site" description="Lowers pKa of active site Tyr" evidence="5">
    <location>
        <position position="72"/>
    </location>
</feature>
<sequence>MTHFENIPPIGFGLWKIDQADCADSVYAAIKAGYRHLDSASDYGNEVQVGDGIRKAIADGLVKREDLWVTSKLWNTHHAPEHVALALEKSLKDLQLDYLDLYLIHFPIAQTYVPIEERYPAGWIADPAADNPAMQLAKVPLIDTWRAMEALVETGKTHRIGVCNYNTGLLNDLLSYAKIKPAMLQIESHPYLTQERLIRLCQMNDIPVTAFSPLGALSYLELDMADAGESVLQQQVVLDAAKRTGRTPAQIVLRWGIQRGTAIIPKTSKPERMLENADIFDFELSQSEMEAINGLNQNRRFNDPAVFCEAAFNRFHPIYD</sequence>
<dbReference type="GO" id="GO:0016491">
    <property type="term" value="F:oxidoreductase activity"/>
    <property type="evidence" value="ECO:0007669"/>
    <property type="project" value="UniProtKB-KW"/>
</dbReference>
<evidence type="ECO:0000256" key="5">
    <source>
        <dbReference type="PIRSR" id="PIRSR000097-3"/>
    </source>
</evidence>
<dbReference type="PROSITE" id="PS00063">
    <property type="entry name" value="ALDOKETO_REDUCTASE_3"/>
    <property type="match status" value="1"/>
</dbReference>
<dbReference type="PRINTS" id="PR00069">
    <property type="entry name" value="ALDKETRDTASE"/>
</dbReference>
<evidence type="ECO:0000313" key="8">
    <source>
        <dbReference type="Proteomes" id="UP000253083"/>
    </source>
</evidence>
<feature type="active site" description="Proton donor" evidence="3">
    <location>
        <position position="43"/>
    </location>
</feature>
<accession>A0A395JLG0</accession>
<evidence type="ECO:0000256" key="4">
    <source>
        <dbReference type="PIRSR" id="PIRSR000097-2"/>
    </source>
</evidence>
<evidence type="ECO:0000256" key="2">
    <source>
        <dbReference type="ARBA" id="ARBA00023002"/>
    </source>
</evidence>
<dbReference type="RefSeq" id="WP_113955609.1">
    <property type="nucleotide sequence ID" value="NZ_QNRT01000006.1"/>
</dbReference>
<name>A0A395JLG0_9GAMM</name>
<dbReference type="InterPro" id="IPR020471">
    <property type="entry name" value="AKR"/>
</dbReference>
<dbReference type="PANTHER" id="PTHR11732">
    <property type="entry name" value="ALDO/KETO REDUCTASE"/>
    <property type="match status" value="1"/>
</dbReference>
<dbReference type="InterPro" id="IPR036812">
    <property type="entry name" value="NAD(P)_OxRdtase_dom_sf"/>
</dbReference>
<dbReference type="InParanoid" id="A0A395JLG0"/>
<dbReference type="OrthoDB" id="9804790at2"/>
<feature type="binding site" evidence="4">
    <location>
        <position position="105"/>
    </location>
    <ligand>
        <name>substrate</name>
    </ligand>
</feature>
<gene>
    <name evidence="7" type="ORF">DFR28_10663</name>
</gene>
<evidence type="ECO:0000259" key="6">
    <source>
        <dbReference type="Pfam" id="PF00248"/>
    </source>
</evidence>
<comment type="caution">
    <text evidence="7">The sequence shown here is derived from an EMBL/GenBank/DDBJ whole genome shotgun (WGS) entry which is preliminary data.</text>
</comment>
<dbReference type="PIRSF" id="PIRSF000097">
    <property type="entry name" value="AKR"/>
    <property type="match status" value="1"/>
</dbReference>
<dbReference type="EMBL" id="QNRT01000006">
    <property type="protein sequence ID" value="RBP48577.1"/>
    <property type="molecule type" value="Genomic_DNA"/>
</dbReference>
<protein>
    <submittedName>
        <fullName evidence="7">D-xylose reductase</fullName>
    </submittedName>
</protein>
<dbReference type="FunFam" id="3.20.20.100:FF:000007">
    <property type="entry name" value="NAD(P)H-dependent D-xylose reductase xyl1"/>
    <property type="match status" value="1"/>
</dbReference>
<keyword evidence="2" id="KW-0560">Oxidoreductase</keyword>
<keyword evidence="8" id="KW-1185">Reference proteome</keyword>
<dbReference type="Gene3D" id="3.20.20.100">
    <property type="entry name" value="NADP-dependent oxidoreductase domain"/>
    <property type="match status" value="1"/>
</dbReference>
<dbReference type="SUPFAM" id="SSF51430">
    <property type="entry name" value="NAD(P)-linked oxidoreductase"/>
    <property type="match status" value="1"/>
</dbReference>
<organism evidence="7 8">
    <name type="scientific">Arenicella xantha</name>
    <dbReference type="NCBI Taxonomy" id="644221"/>
    <lineage>
        <taxon>Bacteria</taxon>
        <taxon>Pseudomonadati</taxon>
        <taxon>Pseudomonadota</taxon>
        <taxon>Gammaproteobacteria</taxon>
        <taxon>Arenicellales</taxon>
        <taxon>Arenicellaceae</taxon>
        <taxon>Arenicella</taxon>
    </lineage>
</organism>
<evidence type="ECO:0000256" key="1">
    <source>
        <dbReference type="ARBA" id="ARBA00007905"/>
    </source>
</evidence>
<evidence type="ECO:0000256" key="3">
    <source>
        <dbReference type="PIRSR" id="PIRSR000097-1"/>
    </source>
</evidence>